<reference evidence="3" key="5">
    <citation type="submission" date="2015-06" db="UniProtKB">
        <authorList>
            <consortium name="EnsemblFungi"/>
        </authorList>
    </citation>
    <scope>IDENTIFICATION</scope>
    <source>
        <strain evidence="3">ATCC 64411</strain>
    </source>
</reference>
<gene>
    <name evidence="2" type="ORF">MAPG_06156</name>
</gene>
<protein>
    <submittedName>
        <fullName evidence="2 3">Uncharacterized protein</fullName>
    </submittedName>
</protein>
<sequence length="53" mass="5726">MTPRMTATFRLMKPSGLAETSCLVWYHSPGTTQGRTAVDTKAPSPSSADAREQ</sequence>
<dbReference type="Proteomes" id="UP000011715">
    <property type="component" value="Unassembled WGS sequence"/>
</dbReference>
<dbReference type="EMBL" id="ADBL01001480">
    <property type="status" value="NOT_ANNOTATED_CDS"/>
    <property type="molecule type" value="Genomic_DNA"/>
</dbReference>
<name>A0A0C4E1A2_MAGP6</name>
<reference evidence="2" key="2">
    <citation type="submission" date="2010-05" db="EMBL/GenBank/DDBJ databases">
        <title>The Genome Sequence of Magnaporthe poae strain ATCC 64411.</title>
        <authorList>
            <consortium name="The Broad Institute Genome Sequencing Platform"/>
            <consortium name="Broad Institute Genome Sequencing Center for Infectious Disease"/>
            <person name="Ma L.-J."/>
            <person name="Dead R."/>
            <person name="Young S."/>
            <person name="Zeng Q."/>
            <person name="Koehrsen M."/>
            <person name="Alvarado L."/>
            <person name="Berlin A."/>
            <person name="Chapman S.B."/>
            <person name="Chen Z."/>
            <person name="Freedman E."/>
            <person name="Gellesch M."/>
            <person name="Goldberg J."/>
            <person name="Griggs A."/>
            <person name="Gujja S."/>
            <person name="Heilman E.R."/>
            <person name="Heiman D."/>
            <person name="Hepburn T."/>
            <person name="Howarth C."/>
            <person name="Jen D."/>
            <person name="Larson L."/>
            <person name="Mehta T."/>
            <person name="Neiman D."/>
            <person name="Pearson M."/>
            <person name="Roberts A."/>
            <person name="Saif S."/>
            <person name="Shea T."/>
            <person name="Shenoy N."/>
            <person name="Sisk P."/>
            <person name="Stolte C."/>
            <person name="Sykes S."/>
            <person name="Walk T."/>
            <person name="White J."/>
            <person name="Yandava C."/>
            <person name="Haas B."/>
            <person name="Nusbaum C."/>
            <person name="Birren B."/>
        </authorList>
    </citation>
    <scope>NUCLEOTIDE SEQUENCE</scope>
    <source>
        <strain evidence="2">ATCC 64411</strain>
    </source>
</reference>
<feature type="region of interest" description="Disordered" evidence="1">
    <location>
        <begin position="29"/>
        <end position="53"/>
    </location>
</feature>
<organism evidence="3 4">
    <name type="scientific">Magnaporthiopsis poae (strain ATCC 64411 / 73-15)</name>
    <name type="common">Kentucky bluegrass fungus</name>
    <name type="synonym">Magnaporthe poae</name>
    <dbReference type="NCBI Taxonomy" id="644358"/>
    <lineage>
        <taxon>Eukaryota</taxon>
        <taxon>Fungi</taxon>
        <taxon>Dikarya</taxon>
        <taxon>Ascomycota</taxon>
        <taxon>Pezizomycotina</taxon>
        <taxon>Sordariomycetes</taxon>
        <taxon>Sordariomycetidae</taxon>
        <taxon>Magnaporthales</taxon>
        <taxon>Magnaporthaceae</taxon>
        <taxon>Magnaporthiopsis</taxon>
    </lineage>
</organism>
<evidence type="ECO:0000313" key="3">
    <source>
        <dbReference type="EnsemblFungi" id="MAPG_06156T0"/>
    </source>
</evidence>
<reference evidence="4" key="1">
    <citation type="submission" date="2010-05" db="EMBL/GenBank/DDBJ databases">
        <title>The genome sequence of Magnaporthe poae strain ATCC 64411.</title>
        <authorList>
            <person name="Ma L.-J."/>
            <person name="Dead R."/>
            <person name="Young S."/>
            <person name="Zeng Q."/>
            <person name="Koehrsen M."/>
            <person name="Alvarado L."/>
            <person name="Berlin A."/>
            <person name="Chapman S.B."/>
            <person name="Chen Z."/>
            <person name="Freedman E."/>
            <person name="Gellesch M."/>
            <person name="Goldberg J."/>
            <person name="Griggs A."/>
            <person name="Gujja S."/>
            <person name="Heilman E.R."/>
            <person name="Heiman D."/>
            <person name="Hepburn T."/>
            <person name="Howarth C."/>
            <person name="Jen D."/>
            <person name="Larson L."/>
            <person name="Mehta T."/>
            <person name="Neiman D."/>
            <person name="Pearson M."/>
            <person name="Roberts A."/>
            <person name="Saif S."/>
            <person name="Shea T."/>
            <person name="Shenoy N."/>
            <person name="Sisk P."/>
            <person name="Stolte C."/>
            <person name="Sykes S."/>
            <person name="Walk T."/>
            <person name="White J."/>
            <person name="Yandava C."/>
            <person name="Haas B."/>
            <person name="Nusbaum C."/>
            <person name="Birren B."/>
        </authorList>
    </citation>
    <scope>NUCLEOTIDE SEQUENCE [LARGE SCALE GENOMIC DNA]</scope>
    <source>
        <strain evidence="4">ATCC 64411 / 73-15</strain>
    </source>
</reference>
<reference evidence="3" key="4">
    <citation type="journal article" date="2015" name="G3 (Bethesda)">
        <title>Genome sequences of three phytopathogenic species of the Magnaporthaceae family of fungi.</title>
        <authorList>
            <person name="Okagaki L.H."/>
            <person name="Nunes C.C."/>
            <person name="Sailsbery J."/>
            <person name="Clay B."/>
            <person name="Brown D."/>
            <person name="John T."/>
            <person name="Oh Y."/>
            <person name="Young N."/>
            <person name="Fitzgerald M."/>
            <person name="Haas B.J."/>
            <person name="Zeng Q."/>
            <person name="Young S."/>
            <person name="Adiconis X."/>
            <person name="Fan L."/>
            <person name="Levin J.Z."/>
            <person name="Mitchell T.K."/>
            <person name="Okubara P.A."/>
            <person name="Farman M.L."/>
            <person name="Kohn L.M."/>
            <person name="Birren B."/>
            <person name="Ma L.-J."/>
            <person name="Dean R.A."/>
        </authorList>
    </citation>
    <scope>NUCLEOTIDE SEQUENCE</scope>
    <source>
        <strain evidence="3">ATCC 64411 / 73-15</strain>
    </source>
</reference>
<reference evidence="2" key="3">
    <citation type="submission" date="2011-03" db="EMBL/GenBank/DDBJ databases">
        <title>Annotation of Magnaporthe poae ATCC 64411.</title>
        <authorList>
            <person name="Ma L.-J."/>
            <person name="Dead R."/>
            <person name="Young S.K."/>
            <person name="Zeng Q."/>
            <person name="Gargeya S."/>
            <person name="Fitzgerald M."/>
            <person name="Haas B."/>
            <person name="Abouelleil A."/>
            <person name="Alvarado L."/>
            <person name="Arachchi H.M."/>
            <person name="Berlin A."/>
            <person name="Brown A."/>
            <person name="Chapman S.B."/>
            <person name="Chen Z."/>
            <person name="Dunbar C."/>
            <person name="Freedman E."/>
            <person name="Gearin G."/>
            <person name="Gellesch M."/>
            <person name="Goldberg J."/>
            <person name="Griggs A."/>
            <person name="Gujja S."/>
            <person name="Heiman D."/>
            <person name="Howarth C."/>
            <person name="Larson L."/>
            <person name="Lui A."/>
            <person name="MacDonald P.J.P."/>
            <person name="Mehta T."/>
            <person name="Montmayeur A."/>
            <person name="Murphy C."/>
            <person name="Neiman D."/>
            <person name="Pearson M."/>
            <person name="Priest M."/>
            <person name="Roberts A."/>
            <person name="Saif S."/>
            <person name="Shea T."/>
            <person name="Shenoy N."/>
            <person name="Sisk P."/>
            <person name="Stolte C."/>
            <person name="Sykes S."/>
            <person name="Yandava C."/>
            <person name="Wortman J."/>
            <person name="Nusbaum C."/>
            <person name="Birren B."/>
        </authorList>
    </citation>
    <scope>NUCLEOTIDE SEQUENCE</scope>
    <source>
        <strain evidence="2">ATCC 64411</strain>
    </source>
</reference>
<evidence type="ECO:0000313" key="2">
    <source>
        <dbReference type="EMBL" id="KLU87152.1"/>
    </source>
</evidence>
<accession>A0A0C4E1A2</accession>
<evidence type="ECO:0000313" key="4">
    <source>
        <dbReference type="Proteomes" id="UP000011715"/>
    </source>
</evidence>
<dbReference type="EMBL" id="GL876970">
    <property type="protein sequence ID" value="KLU87152.1"/>
    <property type="molecule type" value="Genomic_DNA"/>
</dbReference>
<keyword evidence="4" id="KW-1185">Reference proteome</keyword>
<dbReference type="AlphaFoldDB" id="A0A0C4E1A2"/>
<dbReference type="EnsemblFungi" id="MAPG_06156T0">
    <property type="protein sequence ID" value="MAPG_06156T0"/>
    <property type="gene ID" value="MAPG_06156"/>
</dbReference>
<dbReference type="VEuPathDB" id="FungiDB:MAPG_06156"/>
<evidence type="ECO:0000256" key="1">
    <source>
        <dbReference type="SAM" id="MobiDB-lite"/>
    </source>
</evidence>
<proteinExistence type="predicted"/>